<evidence type="ECO:0000313" key="19">
    <source>
        <dbReference type="EMBL" id="GED21051.1"/>
    </source>
</evidence>
<evidence type="ECO:0000256" key="2">
    <source>
        <dbReference type="ARBA" id="ARBA00010021"/>
    </source>
</evidence>
<dbReference type="GO" id="GO:0006744">
    <property type="term" value="P:ubiquinone biosynthetic process"/>
    <property type="evidence" value="ECO:0007669"/>
    <property type="project" value="UniProtKB-UniRule"/>
</dbReference>
<dbReference type="InterPro" id="IPR048304">
    <property type="entry name" value="UbiD_Rift_dom"/>
</dbReference>
<comment type="subcellular location">
    <subcellularLocation>
        <location evidence="15">Cell membrane</location>
        <topology evidence="15">Peripheral membrane protein</topology>
    </subcellularLocation>
</comment>
<evidence type="ECO:0000256" key="10">
    <source>
        <dbReference type="ARBA" id="ARBA00022793"/>
    </source>
</evidence>
<organism evidence="19 20">
    <name type="scientific">Halomonas halmophila</name>
    <dbReference type="NCBI Taxonomy" id="252"/>
    <lineage>
        <taxon>Bacteria</taxon>
        <taxon>Pseudomonadati</taxon>
        <taxon>Pseudomonadota</taxon>
        <taxon>Gammaproteobacteria</taxon>
        <taxon>Oceanospirillales</taxon>
        <taxon>Halomonadaceae</taxon>
        <taxon>Halomonas</taxon>
    </lineage>
</organism>
<feature type="binding site" evidence="15">
    <location>
        <position position="238"/>
    </location>
    <ligand>
        <name>Mn(2+)</name>
        <dbReference type="ChEBI" id="CHEBI:29035"/>
    </ligand>
</feature>
<accession>A0A4Y4F1T2</accession>
<evidence type="ECO:0000256" key="9">
    <source>
        <dbReference type="ARBA" id="ARBA00022723"/>
    </source>
</evidence>
<feature type="binding site" evidence="15">
    <location>
        <position position="172"/>
    </location>
    <ligand>
        <name>Mn(2+)</name>
        <dbReference type="ChEBI" id="CHEBI:29035"/>
    </ligand>
</feature>
<dbReference type="RefSeq" id="WP_141317073.1">
    <property type="nucleotide sequence ID" value="NZ_BJOC01000001.1"/>
</dbReference>
<feature type="domain" description="3-octaprenyl-4-hydroxybenzoate carboxy-lyase-like N-terminal" evidence="17">
    <location>
        <begin position="10"/>
        <end position="89"/>
    </location>
</feature>
<protein>
    <recommendedName>
        <fullName evidence="4 15">3-octaprenyl-4-hydroxybenzoate carboxy-lyase</fullName>
        <ecNumber evidence="15">4.1.1.98</ecNumber>
    </recommendedName>
    <alternativeName>
        <fullName evidence="14 15">Polyprenyl p-hydroxybenzoate decarboxylase</fullName>
    </alternativeName>
</protein>
<evidence type="ECO:0000256" key="15">
    <source>
        <dbReference type="HAMAP-Rule" id="MF_01636"/>
    </source>
</evidence>
<dbReference type="FunFam" id="3.40.1670.10:FF:000001">
    <property type="entry name" value="3-octaprenyl-4-hydroxybenzoate carboxy-lyase"/>
    <property type="match status" value="1"/>
</dbReference>
<comment type="pathway">
    <text evidence="1 15">Cofactor biosynthesis; ubiquinone biosynthesis.</text>
</comment>
<gene>
    <name evidence="15 19" type="primary">ubiD</name>
    <name evidence="19" type="ORF">HHA01_00280</name>
</gene>
<dbReference type="NCBIfam" id="TIGR00148">
    <property type="entry name" value="UbiD family decarboxylase"/>
    <property type="match status" value="1"/>
</dbReference>
<evidence type="ECO:0000256" key="13">
    <source>
        <dbReference type="ARBA" id="ARBA00023239"/>
    </source>
</evidence>
<evidence type="ECO:0000259" key="17">
    <source>
        <dbReference type="Pfam" id="PF20695"/>
    </source>
</evidence>
<evidence type="ECO:0000256" key="4">
    <source>
        <dbReference type="ARBA" id="ARBA00018597"/>
    </source>
</evidence>
<evidence type="ECO:0000256" key="14">
    <source>
        <dbReference type="ARBA" id="ARBA00030393"/>
    </source>
</evidence>
<feature type="domain" description="3-octaprenyl-4-hydroxybenzoate carboxy-lyase-like C-terminal" evidence="18">
    <location>
        <begin position="328"/>
        <end position="452"/>
    </location>
</feature>
<dbReference type="PANTHER" id="PTHR30108">
    <property type="entry name" value="3-OCTAPRENYL-4-HYDROXYBENZOATE CARBOXY-LYASE-RELATED"/>
    <property type="match status" value="1"/>
</dbReference>
<comment type="cofactor">
    <cofactor evidence="15">
        <name>Mn(2+)</name>
        <dbReference type="ChEBI" id="CHEBI:29035"/>
    </cofactor>
</comment>
<keyword evidence="10 15" id="KW-0210">Decarboxylase</keyword>
<feature type="binding site" evidence="15">
    <location>
        <begin position="189"/>
        <end position="191"/>
    </location>
    <ligand>
        <name>prenylated FMN</name>
        <dbReference type="ChEBI" id="CHEBI:87746"/>
    </ligand>
</feature>
<comment type="catalytic activity">
    <reaction evidence="15">
        <text>a 4-hydroxy-3-(all-trans-polyprenyl)benzoate + H(+) = a 2-(all-trans-polyprenyl)phenol + CO2</text>
        <dbReference type="Rhea" id="RHEA:41680"/>
        <dbReference type="Rhea" id="RHEA-COMP:9514"/>
        <dbReference type="Rhea" id="RHEA-COMP:9516"/>
        <dbReference type="ChEBI" id="CHEBI:1269"/>
        <dbReference type="ChEBI" id="CHEBI:15378"/>
        <dbReference type="ChEBI" id="CHEBI:16526"/>
        <dbReference type="ChEBI" id="CHEBI:78396"/>
        <dbReference type="EC" id="4.1.1.98"/>
    </reaction>
</comment>
<dbReference type="SUPFAM" id="SSF50475">
    <property type="entry name" value="FMN-binding split barrel"/>
    <property type="match status" value="1"/>
</dbReference>
<dbReference type="GO" id="GO:0008694">
    <property type="term" value="F:4-hydroxy-3-polyprenylbenzoate decarboxylase activity"/>
    <property type="evidence" value="ECO:0007669"/>
    <property type="project" value="UniProtKB-UniRule"/>
</dbReference>
<keyword evidence="9 15" id="KW-0479">Metal-binding</keyword>
<evidence type="ECO:0000259" key="16">
    <source>
        <dbReference type="Pfam" id="PF01977"/>
    </source>
</evidence>
<evidence type="ECO:0000256" key="7">
    <source>
        <dbReference type="ARBA" id="ARBA00022643"/>
    </source>
</evidence>
<feature type="binding site" evidence="15">
    <location>
        <begin position="194"/>
        <end position="195"/>
    </location>
    <ligand>
        <name>prenylated FMN</name>
        <dbReference type="ChEBI" id="CHEBI:87746"/>
    </ligand>
</feature>
<evidence type="ECO:0000259" key="18">
    <source>
        <dbReference type="Pfam" id="PF20696"/>
    </source>
</evidence>
<dbReference type="UniPathway" id="UPA00232"/>
<dbReference type="Gene3D" id="3.40.1670.10">
    <property type="entry name" value="UbiD C-terminal domain-like"/>
    <property type="match status" value="1"/>
</dbReference>
<dbReference type="Proteomes" id="UP000319812">
    <property type="component" value="Unassembled WGS sequence"/>
</dbReference>
<dbReference type="GO" id="GO:0046872">
    <property type="term" value="F:metal ion binding"/>
    <property type="evidence" value="ECO:0007669"/>
    <property type="project" value="UniProtKB-KW"/>
</dbReference>
<evidence type="ECO:0000256" key="1">
    <source>
        <dbReference type="ARBA" id="ARBA00004749"/>
    </source>
</evidence>
<dbReference type="HAMAP" id="MF_01636">
    <property type="entry name" value="UbiD"/>
    <property type="match status" value="1"/>
</dbReference>
<evidence type="ECO:0000256" key="12">
    <source>
        <dbReference type="ARBA" id="ARBA00023211"/>
    </source>
</evidence>
<dbReference type="SUPFAM" id="SSF143968">
    <property type="entry name" value="UbiD C-terminal domain-like"/>
    <property type="match status" value="1"/>
</dbReference>
<proteinExistence type="inferred from homology"/>
<keyword evidence="6 15" id="KW-0285">Flavoprotein</keyword>
<comment type="subunit">
    <text evidence="3 15">Homohexamer.</text>
</comment>
<evidence type="ECO:0000256" key="5">
    <source>
        <dbReference type="ARBA" id="ARBA00022475"/>
    </source>
</evidence>
<dbReference type="InterPro" id="IPR002830">
    <property type="entry name" value="UbiD"/>
</dbReference>
<dbReference type="Pfam" id="PF20696">
    <property type="entry name" value="UbiD_C"/>
    <property type="match status" value="1"/>
</dbReference>
<keyword evidence="11 15" id="KW-0472">Membrane</keyword>
<keyword evidence="5 15" id="KW-1003">Cell membrane</keyword>
<dbReference type="InterPro" id="IPR049381">
    <property type="entry name" value="UbiD-like_C"/>
</dbReference>
<comment type="caution">
    <text evidence="19">The sequence shown here is derived from an EMBL/GenBank/DDBJ whole genome shotgun (WGS) entry which is preliminary data.</text>
</comment>
<keyword evidence="8 15" id="KW-0831">Ubiquinone biosynthesis</keyword>
<keyword evidence="12 15" id="KW-0464">Manganese</keyword>
<keyword evidence="7 15" id="KW-0288">FMN</keyword>
<feature type="domain" description="3-octaprenyl-4-hydroxybenzoate carboxy-lyase-like Rift-related" evidence="16">
    <location>
        <begin position="121"/>
        <end position="322"/>
    </location>
</feature>
<evidence type="ECO:0000256" key="11">
    <source>
        <dbReference type="ARBA" id="ARBA00023136"/>
    </source>
</evidence>
<dbReference type="EC" id="4.1.1.98" evidence="15"/>
<evidence type="ECO:0000256" key="8">
    <source>
        <dbReference type="ARBA" id="ARBA00022688"/>
    </source>
</evidence>
<keyword evidence="13 15" id="KW-0456">Lyase</keyword>
<dbReference type="FunFam" id="1.20.5.570:FF:000001">
    <property type="entry name" value="3-octaprenyl-4-hydroxybenzoate carboxy-lyase"/>
    <property type="match status" value="1"/>
</dbReference>
<evidence type="ECO:0000256" key="6">
    <source>
        <dbReference type="ARBA" id="ARBA00022630"/>
    </source>
</evidence>
<evidence type="ECO:0000313" key="20">
    <source>
        <dbReference type="Proteomes" id="UP000319812"/>
    </source>
</evidence>
<keyword evidence="20" id="KW-1185">Reference proteome</keyword>
<dbReference type="Pfam" id="PF01977">
    <property type="entry name" value="UbiD"/>
    <property type="match status" value="1"/>
</dbReference>
<dbReference type="GO" id="GO:0005829">
    <property type="term" value="C:cytosol"/>
    <property type="evidence" value="ECO:0007669"/>
    <property type="project" value="TreeGrafter"/>
</dbReference>
<dbReference type="PANTHER" id="PTHR30108:SF17">
    <property type="entry name" value="FERULIC ACID DECARBOXYLASE 1"/>
    <property type="match status" value="1"/>
</dbReference>
<comment type="cofactor">
    <cofactor evidence="15">
        <name>prenylated FMN</name>
        <dbReference type="ChEBI" id="CHEBI:87746"/>
    </cofactor>
    <text evidence="15">Binds 1 prenylated FMN per subunit.</text>
</comment>
<dbReference type="NCBIfam" id="NF008175">
    <property type="entry name" value="PRK10922.1"/>
    <property type="match status" value="1"/>
</dbReference>
<evidence type="ECO:0000256" key="3">
    <source>
        <dbReference type="ARBA" id="ARBA00011643"/>
    </source>
</evidence>
<dbReference type="InterPro" id="IPR023677">
    <property type="entry name" value="UbiD_bacteria"/>
</dbReference>
<dbReference type="InterPro" id="IPR049383">
    <property type="entry name" value="UbiD-like_N"/>
</dbReference>
<feature type="binding site" evidence="15">
    <location>
        <begin position="175"/>
        <end position="177"/>
    </location>
    <ligand>
        <name>prenylated FMN</name>
        <dbReference type="ChEBI" id="CHEBI:87746"/>
    </ligand>
</feature>
<dbReference type="AlphaFoldDB" id="A0A4Y4F1T2"/>
<feature type="active site" description="Proton donor" evidence="15">
    <location>
        <position position="287"/>
    </location>
</feature>
<comment type="function">
    <text evidence="15">Catalyzes the decarboxylation of 3-octaprenyl-4-hydroxy benzoate to 2-octaprenylphenol, an intermediate step in ubiquinone biosynthesis.</text>
</comment>
<reference evidence="19 20" key="1">
    <citation type="submission" date="2019-06" db="EMBL/GenBank/DDBJ databases">
        <title>Whole genome shotgun sequence of Halomonas halmophila NBRC 15537.</title>
        <authorList>
            <person name="Hosoyama A."/>
            <person name="Uohara A."/>
            <person name="Ohji S."/>
            <person name="Ichikawa N."/>
        </authorList>
    </citation>
    <scope>NUCLEOTIDE SEQUENCE [LARGE SCALE GENOMIC DNA]</scope>
    <source>
        <strain evidence="19 20">NBRC 15537</strain>
    </source>
</reference>
<name>A0A4Y4F1T2_9GAMM</name>
<dbReference type="GO" id="GO:0005886">
    <property type="term" value="C:plasma membrane"/>
    <property type="evidence" value="ECO:0007669"/>
    <property type="project" value="UniProtKB-SubCell"/>
</dbReference>
<dbReference type="EMBL" id="BJOC01000001">
    <property type="protein sequence ID" value="GED21051.1"/>
    <property type="molecule type" value="Genomic_DNA"/>
</dbReference>
<dbReference type="OrthoDB" id="9809841at2"/>
<comment type="similarity">
    <text evidence="2 15">Belongs to the UbiD family.</text>
</comment>
<dbReference type="Gene3D" id="1.20.5.570">
    <property type="entry name" value="Single helix bin"/>
    <property type="match status" value="1"/>
</dbReference>
<dbReference type="Pfam" id="PF20695">
    <property type="entry name" value="UbiD_N"/>
    <property type="match status" value="1"/>
</dbReference>
<sequence>MKYKDLREFIAALEEQGELQRVTAEVDPYLEITEICDRTLRAGGPALLFENVKGHDMPLLGNLFGTPKRVAMGMGQDSVAALGEIGELLAFLKEPEPPKGFRDALDKLPVFKQIMSMGPKTVRQAPVQERVFEGEDVDLDRLPIQHCWPGDAAPLVTWPLVVTRGPSKSRQNLGIYRQQKLSHNRLIMRWLSHRGGALDYQEWCEAHPGEPFPVAVALGADPATILGAVTPVPDTLSEYAFAGLLRGSRTELVQCGHSDLQVPASAEIILEGFIYPGDTAPEGPYGDHTGYYNEVEEFPVFTVTRMTMRRDALYHSTYTGRPPDEPAVLGLALNEVFVPILRRQFPEIVDFYLPPEGCSYRMAVVTMKKRYQGHAKRVMMGVWSFLRQFMYTKFVVVLDDDVDARDWKDVIWAITTRMDPARDTVMVENTPIDYLDFASPVAGLGSKMGLDATSKWPGETEREWGRPITMDPDVKSRVQARWDELGIELPDTDKRHA</sequence>